<evidence type="ECO:0000256" key="3">
    <source>
        <dbReference type="ARBA" id="ARBA00022692"/>
    </source>
</evidence>
<evidence type="ECO:0000256" key="4">
    <source>
        <dbReference type="ARBA" id="ARBA00022989"/>
    </source>
</evidence>
<evidence type="ECO:0000256" key="2">
    <source>
        <dbReference type="ARBA" id="ARBA00007165"/>
    </source>
</evidence>
<comment type="similarity">
    <text evidence="2 6">Belongs to the SURF1 family.</text>
</comment>
<dbReference type="GeneID" id="96612706"/>
<evidence type="ECO:0000256" key="1">
    <source>
        <dbReference type="ARBA" id="ARBA00004370"/>
    </source>
</evidence>
<dbReference type="AlphaFoldDB" id="A0A0C5XB20"/>
<sequence length="300" mass="32773">MRSLLSSWRFLLSRRWVLFFLAIIVLGYGTWWLGEWQFGRLEDRKERNAIVVANEDRTPVQVDEVLAPGRPVAESDEWRLITATGEYDAENTVVVRYRTRKSAPGVEVVVPLVTPDGRAVLVDRGWFATDNPEIGPDELPAPPEGEVTITGWVRADGTGGSTQVSGRSTRAIASGPIGKATGLDVFTGFVALKSEDPAPAEALEPVELPELGEGPHFFYGLQWWFFGVLGIGGFAYLAWDERRHGPRGERQGSKRRQGGPFSRQSGRDIPPSTGSITPDTNDAAGESTNAATRPNSSGRP</sequence>
<keyword evidence="4 6" id="KW-1133">Transmembrane helix</keyword>
<feature type="region of interest" description="Disordered" evidence="7">
    <location>
        <begin position="244"/>
        <end position="300"/>
    </location>
</feature>
<keyword evidence="9" id="KW-1185">Reference proteome</keyword>
<dbReference type="InterPro" id="IPR045214">
    <property type="entry name" value="Surf1/Surf4"/>
</dbReference>
<dbReference type="STRING" id="2045.KR76_13825"/>
<reference evidence="8 9" key="1">
    <citation type="journal article" date="2015" name="Genome Announc.">
        <title>Complete Genome Sequence of Steroid-Transforming Nocardioides simplex VKM Ac-2033D.</title>
        <authorList>
            <person name="Shtratnikova V.Y."/>
            <person name="Schelkunov M.I."/>
            <person name="Pekov Y.A."/>
            <person name="Fokina V.V."/>
            <person name="Logacheva M.D."/>
            <person name="Sokolov S.L."/>
            <person name="Bragin E.Y."/>
            <person name="Ashapkin V.V."/>
            <person name="Donova M.V."/>
        </authorList>
    </citation>
    <scope>NUCLEOTIDE SEQUENCE [LARGE SCALE GENOMIC DNA]</scope>
    <source>
        <strain evidence="8 9">VKM Ac-2033D</strain>
    </source>
</reference>
<evidence type="ECO:0000256" key="7">
    <source>
        <dbReference type="SAM" id="MobiDB-lite"/>
    </source>
</evidence>
<comment type="subcellular location">
    <subcellularLocation>
        <location evidence="6">Cell membrane</location>
        <topology evidence="6">Multi-pass membrane protein</topology>
    </subcellularLocation>
    <subcellularLocation>
        <location evidence="1">Membrane</location>
    </subcellularLocation>
</comment>
<keyword evidence="6" id="KW-1003">Cell membrane</keyword>
<dbReference type="Pfam" id="PF02104">
    <property type="entry name" value="SURF1"/>
    <property type="match status" value="1"/>
</dbReference>
<dbReference type="EMBL" id="CP009896">
    <property type="protein sequence ID" value="AJR18435.1"/>
    <property type="molecule type" value="Genomic_DNA"/>
</dbReference>
<evidence type="ECO:0000313" key="9">
    <source>
        <dbReference type="Proteomes" id="UP000030300"/>
    </source>
</evidence>
<feature type="transmembrane region" description="Helical" evidence="6">
    <location>
        <begin position="16"/>
        <end position="34"/>
    </location>
</feature>
<keyword evidence="3 6" id="KW-0812">Transmembrane</keyword>
<keyword evidence="5 6" id="KW-0472">Membrane</keyword>
<accession>A0A0C5XB20</accession>
<organism evidence="8 9">
    <name type="scientific">Nocardioides simplex</name>
    <name type="common">Arthrobacter simplex</name>
    <dbReference type="NCBI Taxonomy" id="2045"/>
    <lineage>
        <taxon>Bacteria</taxon>
        <taxon>Bacillati</taxon>
        <taxon>Actinomycetota</taxon>
        <taxon>Actinomycetes</taxon>
        <taxon>Propionibacteriales</taxon>
        <taxon>Nocardioidaceae</taxon>
        <taxon>Pimelobacter</taxon>
    </lineage>
</organism>
<dbReference type="PANTHER" id="PTHR23427:SF2">
    <property type="entry name" value="SURFEIT LOCUS PROTEIN 1"/>
    <property type="match status" value="1"/>
</dbReference>
<dbReference type="GO" id="GO:0005886">
    <property type="term" value="C:plasma membrane"/>
    <property type="evidence" value="ECO:0007669"/>
    <property type="project" value="UniProtKB-SubCell"/>
</dbReference>
<dbReference type="HOGENOM" id="CLU_047737_0_0_11"/>
<protein>
    <recommendedName>
        <fullName evidence="6">SURF1-like protein</fullName>
    </recommendedName>
</protein>
<feature type="compositionally biased region" description="Polar residues" evidence="7">
    <location>
        <begin position="272"/>
        <end position="300"/>
    </location>
</feature>
<dbReference type="Proteomes" id="UP000030300">
    <property type="component" value="Chromosome"/>
</dbReference>
<dbReference type="PANTHER" id="PTHR23427">
    <property type="entry name" value="SURFEIT LOCUS PROTEIN"/>
    <property type="match status" value="1"/>
</dbReference>
<dbReference type="PROSITE" id="PS50895">
    <property type="entry name" value="SURF1"/>
    <property type="match status" value="1"/>
</dbReference>
<dbReference type="CDD" id="cd06662">
    <property type="entry name" value="SURF1"/>
    <property type="match status" value="1"/>
</dbReference>
<name>A0A0C5XB20_NOCSI</name>
<evidence type="ECO:0000313" key="8">
    <source>
        <dbReference type="EMBL" id="AJR18435.1"/>
    </source>
</evidence>
<evidence type="ECO:0000256" key="6">
    <source>
        <dbReference type="RuleBase" id="RU363076"/>
    </source>
</evidence>
<dbReference type="InterPro" id="IPR002994">
    <property type="entry name" value="Surf1/Shy1"/>
</dbReference>
<dbReference type="RefSeq" id="WP_075018622.1">
    <property type="nucleotide sequence ID" value="NZ_BJMC01000009.1"/>
</dbReference>
<dbReference type="KEGG" id="psim:KR76_13825"/>
<gene>
    <name evidence="8" type="ORF">KR76_13825</name>
</gene>
<evidence type="ECO:0000256" key="5">
    <source>
        <dbReference type="ARBA" id="ARBA00023136"/>
    </source>
</evidence>
<proteinExistence type="inferred from homology"/>
<feature type="transmembrane region" description="Helical" evidence="6">
    <location>
        <begin position="221"/>
        <end position="239"/>
    </location>
</feature>